<dbReference type="SMART" id="SM01379">
    <property type="entry name" value="GAGE"/>
    <property type="match status" value="1"/>
</dbReference>
<evidence type="ECO:0000313" key="5">
    <source>
        <dbReference type="Proteomes" id="UP000694391"/>
    </source>
</evidence>
<dbReference type="AlphaFoldDB" id="A0A8C0L6K2"/>
<dbReference type="Ensembl" id="ENSCAFT00020029535.1">
    <property type="protein sequence ID" value="ENSCAFP00020025561.1"/>
    <property type="gene ID" value="ENSCAFG00020020146.1"/>
</dbReference>
<name>A0A8C0L6K2_CANLU</name>
<evidence type="ECO:0000313" key="4">
    <source>
        <dbReference type="Ensembl" id="ENSCAFP00020025561.1"/>
    </source>
</evidence>
<comment type="similarity">
    <text evidence="1">Belongs to the GAGE family.</text>
</comment>
<feature type="domain" description="GAGE" evidence="3">
    <location>
        <begin position="1"/>
        <end position="112"/>
    </location>
</feature>
<dbReference type="RefSeq" id="XP_048963286.1">
    <property type="nucleotide sequence ID" value="XM_049107329.1"/>
</dbReference>
<feature type="region of interest" description="Disordered" evidence="2">
    <location>
        <begin position="1"/>
        <end position="112"/>
    </location>
</feature>
<dbReference type="GeneTree" id="ENSGT00940000153097"/>
<feature type="compositionally biased region" description="Basic and acidic residues" evidence="2">
    <location>
        <begin position="42"/>
        <end position="58"/>
    </location>
</feature>
<dbReference type="RefSeq" id="XP_048963288.1">
    <property type="nucleotide sequence ID" value="XM_049107331.1"/>
</dbReference>
<reference evidence="4" key="1">
    <citation type="submission" date="2025-05" db="UniProtKB">
        <authorList>
            <consortium name="Ensembl"/>
        </authorList>
    </citation>
    <scope>IDENTIFICATION</scope>
</reference>
<keyword evidence="5" id="KW-1185">Reference proteome</keyword>
<evidence type="ECO:0000259" key="3">
    <source>
        <dbReference type="SMART" id="SM01379"/>
    </source>
</evidence>
<gene>
    <name evidence="4" type="primary">LOC125754614</name>
</gene>
<dbReference type="RefSeq" id="XP_048963287.1">
    <property type="nucleotide sequence ID" value="XM_049107330.1"/>
</dbReference>
<dbReference type="PANTHER" id="PTHR14047:SF33">
    <property type="entry name" value="X ANTIGEN FAMILY MEMBER 5"/>
    <property type="match status" value="1"/>
</dbReference>
<dbReference type="PANTHER" id="PTHR14047">
    <property type="entry name" value="P ANTIGEN FAMILY MEMBER 5-RELATED"/>
    <property type="match status" value="1"/>
</dbReference>
<dbReference type="Ensembl" id="ENSCAFT00020029536.1">
    <property type="protein sequence ID" value="ENSCAFP00020025562.1"/>
    <property type="gene ID" value="ENSCAFG00020020146.1"/>
</dbReference>
<feature type="compositionally biased region" description="Basic and acidic residues" evidence="2">
    <location>
        <begin position="78"/>
        <end position="112"/>
    </location>
</feature>
<dbReference type="InterPro" id="IPR031320">
    <property type="entry name" value="GAGE"/>
</dbReference>
<organism evidence="4 5">
    <name type="scientific">Canis lupus dingo</name>
    <name type="common">dingo</name>
    <dbReference type="NCBI Taxonomy" id="286419"/>
    <lineage>
        <taxon>Eukaryota</taxon>
        <taxon>Metazoa</taxon>
        <taxon>Chordata</taxon>
        <taxon>Craniata</taxon>
        <taxon>Vertebrata</taxon>
        <taxon>Euteleostomi</taxon>
        <taxon>Mammalia</taxon>
        <taxon>Eutheria</taxon>
        <taxon>Laurasiatheria</taxon>
        <taxon>Carnivora</taxon>
        <taxon>Caniformia</taxon>
        <taxon>Canidae</taxon>
        <taxon>Canis</taxon>
    </lineage>
</organism>
<sequence length="112" mass="12607">MNWQVRSTFRPRARRDDEKYLKPFGPVVAQQPSAEQQGEEPPTERQDVIPDQEKRDEGAPVAQGPALEPNQEELTLPKTEREHGDGPDVKGKRLADLEPLKMLEAGEGKPQN</sequence>
<dbReference type="Proteomes" id="UP000694391">
    <property type="component" value="Unplaced"/>
</dbReference>
<protein>
    <submittedName>
        <fullName evidence="4">Putative G antigen family E member 3</fullName>
    </submittedName>
</protein>
<dbReference type="GeneID" id="125754614"/>
<dbReference type="Pfam" id="PF05831">
    <property type="entry name" value="GAGE"/>
    <property type="match status" value="1"/>
</dbReference>
<evidence type="ECO:0000256" key="2">
    <source>
        <dbReference type="SAM" id="MobiDB-lite"/>
    </source>
</evidence>
<evidence type="ECO:0000256" key="1">
    <source>
        <dbReference type="ARBA" id="ARBA00007043"/>
    </source>
</evidence>
<dbReference type="InterPro" id="IPR008625">
    <property type="entry name" value="GAGE_fam"/>
</dbReference>
<proteinExistence type="inferred from homology"/>
<accession>A0A8C0L6K2</accession>